<accession>A0A271J4G2</accession>
<sequence length="273" mass="28263">MPFDPERRAAEAAARAAAAFIRPHAGGLSADDLRAKGVHDLVSFVDEGAQRIVLDALCEAFPDDTLVGEEGEDEGVDLDRGRVWIVDPLDGTTNFAHGVPPYAVSIGLRVDGVGEVGVVLDVASGELFSAVRGAGLTLDGARASVSDTARLDDALVATGFPFRDYRWMDGYLETAEALMRSTRGLRRHGAAAVDLAWTAAGRFDGFFEAGLAPWDVAAGVVLVEAAGGTVTGLWDGADPVTTGGLVAAAPGVFDALRDAAAPLGDAFRRAVGT</sequence>
<evidence type="ECO:0000256" key="5">
    <source>
        <dbReference type="ARBA" id="ARBA00022801"/>
    </source>
</evidence>
<comment type="similarity">
    <text evidence="3 8">Belongs to the inositol monophosphatase superfamily.</text>
</comment>
<evidence type="ECO:0000256" key="4">
    <source>
        <dbReference type="ARBA" id="ARBA00022723"/>
    </source>
</evidence>
<dbReference type="PRINTS" id="PR01959">
    <property type="entry name" value="SBIMPHPHTASE"/>
</dbReference>
<feature type="binding site" evidence="7">
    <location>
        <position position="90"/>
    </location>
    <ligand>
        <name>Mg(2+)</name>
        <dbReference type="ChEBI" id="CHEBI:18420"/>
        <label>2</label>
    </ligand>
</feature>
<dbReference type="GO" id="GO:0008934">
    <property type="term" value="F:inositol monophosphate 1-phosphatase activity"/>
    <property type="evidence" value="ECO:0007669"/>
    <property type="project" value="InterPro"/>
</dbReference>
<reference evidence="9 10" key="1">
    <citation type="submission" date="2016-11" db="EMBL/GenBank/DDBJ databases">
        <title>Study of marine rhodopsin-containing bacteria.</title>
        <authorList>
            <person name="Yoshizawa S."/>
            <person name="Kumagai Y."/>
            <person name="Kogure K."/>
        </authorList>
    </citation>
    <scope>NUCLEOTIDE SEQUENCE [LARGE SCALE GENOMIC DNA]</scope>
    <source>
        <strain evidence="9 10">SAORIC-28</strain>
    </source>
</reference>
<comment type="cofactor">
    <cofactor evidence="2 7 8">
        <name>Mg(2+)</name>
        <dbReference type="ChEBI" id="CHEBI:18420"/>
    </cofactor>
</comment>
<dbReference type="EMBL" id="MQWD01000001">
    <property type="protein sequence ID" value="PAP78240.1"/>
    <property type="molecule type" value="Genomic_DNA"/>
</dbReference>
<dbReference type="GO" id="GO:0007165">
    <property type="term" value="P:signal transduction"/>
    <property type="evidence" value="ECO:0007669"/>
    <property type="project" value="TreeGrafter"/>
</dbReference>
<dbReference type="Gene3D" id="3.40.190.80">
    <property type="match status" value="1"/>
</dbReference>
<comment type="catalytic activity">
    <reaction evidence="1 8">
        <text>a myo-inositol phosphate + H2O = myo-inositol + phosphate</text>
        <dbReference type="Rhea" id="RHEA:24056"/>
        <dbReference type="ChEBI" id="CHEBI:15377"/>
        <dbReference type="ChEBI" id="CHEBI:17268"/>
        <dbReference type="ChEBI" id="CHEBI:43474"/>
        <dbReference type="ChEBI" id="CHEBI:84139"/>
        <dbReference type="EC" id="3.1.3.25"/>
    </reaction>
</comment>
<keyword evidence="4 7" id="KW-0479">Metal-binding</keyword>
<dbReference type="GO" id="GO:0046872">
    <property type="term" value="F:metal ion binding"/>
    <property type="evidence" value="ECO:0007669"/>
    <property type="project" value="UniProtKB-KW"/>
</dbReference>
<evidence type="ECO:0000256" key="1">
    <source>
        <dbReference type="ARBA" id="ARBA00001033"/>
    </source>
</evidence>
<proteinExistence type="inferred from homology"/>
<dbReference type="AlphaFoldDB" id="A0A271J4G2"/>
<dbReference type="PRINTS" id="PR00377">
    <property type="entry name" value="IMPHPHTASES"/>
</dbReference>
<dbReference type="OrthoDB" id="9772456at2"/>
<dbReference type="InterPro" id="IPR033942">
    <property type="entry name" value="IMPase"/>
</dbReference>
<dbReference type="GO" id="GO:0006020">
    <property type="term" value="P:inositol metabolic process"/>
    <property type="evidence" value="ECO:0007669"/>
    <property type="project" value="TreeGrafter"/>
</dbReference>
<evidence type="ECO:0000256" key="2">
    <source>
        <dbReference type="ARBA" id="ARBA00001946"/>
    </source>
</evidence>
<keyword evidence="6 7" id="KW-0460">Magnesium</keyword>
<evidence type="ECO:0000256" key="6">
    <source>
        <dbReference type="ARBA" id="ARBA00022842"/>
    </source>
</evidence>
<name>A0A271J4G2_9BACT</name>
<dbReference type="FunFam" id="3.30.540.10:FF:000003">
    <property type="entry name" value="Inositol-1-monophosphatase"/>
    <property type="match status" value="1"/>
</dbReference>
<evidence type="ECO:0000256" key="3">
    <source>
        <dbReference type="ARBA" id="ARBA00009759"/>
    </source>
</evidence>
<evidence type="ECO:0000256" key="8">
    <source>
        <dbReference type="RuleBase" id="RU364068"/>
    </source>
</evidence>
<dbReference type="InterPro" id="IPR020550">
    <property type="entry name" value="Inositol_monophosphatase_CS"/>
</dbReference>
<dbReference type="SUPFAM" id="SSF56655">
    <property type="entry name" value="Carbohydrate phosphatase"/>
    <property type="match status" value="1"/>
</dbReference>
<dbReference type="PROSITE" id="PS00630">
    <property type="entry name" value="IMP_2"/>
    <property type="match status" value="1"/>
</dbReference>
<evidence type="ECO:0000313" key="9">
    <source>
        <dbReference type="EMBL" id="PAP78240.1"/>
    </source>
</evidence>
<gene>
    <name evidence="9" type="ORF">BSZ37_18310</name>
</gene>
<keyword evidence="10" id="KW-1185">Reference proteome</keyword>
<dbReference type="InterPro" id="IPR020583">
    <property type="entry name" value="Inositol_monoP_metal-BS"/>
</dbReference>
<dbReference type="CDD" id="cd01639">
    <property type="entry name" value="IMPase"/>
    <property type="match status" value="1"/>
</dbReference>
<feature type="binding site" evidence="7">
    <location>
        <position position="69"/>
    </location>
    <ligand>
        <name>Mg(2+)</name>
        <dbReference type="ChEBI" id="CHEBI:18420"/>
        <label>1</label>
        <note>catalytic</note>
    </ligand>
</feature>
<dbReference type="GO" id="GO:0046854">
    <property type="term" value="P:phosphatidylinositol phosphate biosynthetic process"/>
    <property type="evidence" value="ECO:0007669"/>
    <property type="project" value="InterPro"/>
</dbReference>
<dbReference type="Gene3D" id="3.30.540.10">
    <property type="entry name" value="Fructose-1,6-Bisphosphatase, subunit A, domain 1"/>
    <property type="match status" value="1"/>
</dbReference>
<comment type="caution">
    <text evidence="9">The sequence shown here is derived from an EMBL/GenBank/DDBJ whole genome shotgun (WGS) entry which is preliminary data.</text>
</comment>
<protein>
    <recommendedName>
        <fullName evidence="8">Inositol-1-monophosphatase</fullName>
        <ecNumber evidence="8">3.1.3.25</ecNumber>
    </recommendedName>
</protein>
<dbReference type="InterPro" id="IPR022337">
    <property type="entry name" value="Inositol_monophosphatase_SuhB"/>
</dbReference>
<evidence type="ECO:0000256" key="7">
    <source>
        <dbReference type="PIRSR" id="PIRSR600760-2"/>
    </source>
</evidence>
<feature type="binding site" evidence="7">
    <location>
        <position position="215"/>
    </location>
    <ligand>
        <name>Mg(2+)</name>
        <dbReference type="ChEBI" id="CHEBI:18420"/>
        <label>1</label>
        <note>catalytic</note>
    </ligand>
</feature>
<dbReference type="PROSITE" id="PS00629">
    <property type="entry name" value="IMP_1"/>
    <property type="match status" value="1"/>
</dbReference>
<dbReference type="Proteomes" id="UP000216339">
    <property type="component" value="Unassembled WGS sequence"/>
</dbReference>
<feature type="binding site" evidence="7">
    <location>
        <position position="89"/>
    </location>
    <ligand>
        <name>Mg(2+)</name>
        <dbReference type="ChEBI" id="CHEBI:18420"/>
        <label>1</label>
        <note>catalytic</note>
    </ligand>
</feature>
<dbReference type="PANTHER" id="PTHR20854">
    <property type="entry name" value="INOSITOL MONOPHOSPHATASE"/>
    <property type="match status" value="1"/>
</dbReference>
<feature type="binding site" evidence="7">
    <location>
        <position position="87"/>
    </location>
    <ligand>
        <name>Mg(2+)</name>
        <dbReference type="ChEBI" id="CHEBI:18420"/>
        <label>1</label>
        <note>catalytic</note>
    </ligand>
</feature>
<dbReference type="RefSeq" id="WP_095511924.1">
    <property type="nucleotide sequence ID" value="NZ_MQWD01000001.1"/>
</dbReference>
<dbReference type="PANTHER" id="PTHR20854:SF4">
    <property type="entry name" value="INOSITOL-1-MONOPHOSPHATASE-RELATED"/>
    <property type="match status" value="1"/>
</dbReference>
<dbReference type="Pfam" id="PF00459">
    <property type="entry name" value="Inositol_P"/>
    <property type="match status" value="1"/>
</dbReference>
<organism evidence="9 10">
    <name type="scientific">Rubrivirga marina</name>
    <dbReference type="NCBI Taxonomy" id="1196024"/>
    <lineage>
        <taxon>Bacteria</taxon>
        <taxon>Pseudomonadati</taxon>
        <taxon>Rhodothermota</taxon>
        <taxon>Rhodothermia</taxon>
        <taxon>Rhodothermales</taxon>
        <taxon>Rubricoccaceae</taxon>
        <taxon>Rubrivirga</taxon>
    </lineage>
</organism>
<dbReference type="EC" id="3.1.3.25" evidence="8"/>
<keyword evidence="5 8" id="KW-0378">Hydrolase</keyword>
<evidence type="ECO:0000313" key="10">
    <source>
        <dbReference type="Proteomes" id="UP000216339"/>
    </source>
</evidence>
<dbReference type="InterPro" id="IPR000760">
    <property type="entry name" value="Inositol_monophosphatase-like"/>
</dbReference>